<dbReference type="Gene3D" id="3.10.20.90">
    <property type="entry name" value="Phosphatidylinositol 3-kinase Catalytic Subunit, Chain A, domain 1"/>
    <property type="match status" value="1"/>
</dbReference>
<dbReference type="FunFam" id="3.10.20.90:FF:000320">
    <property type="entry name" value="Predicted protein"/>
    <property type="match status" value="1"/>
</dbReference>
<dbReference type="Gene3D" id="3.30.60.90">
    <property type="match status" value="1"/>
</dbReference>
<reference evidence="18 19" key="1">
    <citation type="journal article" date="2011" name="Science">
        <title>The ecoresponsive genome of Daphnia pulex.</title>
        <authorList>
            <person name="Colbourne J.K."/>
            <person name="Pfrender M.E."/>
            <person name="Gilbert D."/>
            <person name="Thomas W.K."/>
            <person name="Tucker A."/>
            <person name="Oakley T.H."/>
            <person name="Tokishita S."/>
            <person name="Aerts A."/>
            <person name="Arnold G.J."/>
            <person name="Basu M.K."/>
            <person name="Bauer D.J."/>
            <person name="Caceres C.E."/>
            <person name="Carmel L."/>
            <person name="Casola C."/>
            <person name="Choi J.H."/>
            <person name="Detter J.C."/>
            <person name="Dong Q."/>
            <person name="Dusheyko S."/>
            <person name="Eads B.D."/>
            <person name="Frohlich T."/>
            <person name="Geiler-Samerotte K.A."/>
            <person name="Gerlach D."/>
            <person name="Hatcher P."/>
            <person name="Jogdeo S."/>
            <person name="Krijgsveld J."/>
            <person name="Kriventseva E.V."/>
            <person name="Kultz D."/>
            <person name="Laforsch C."/>
            <person name="Lindquist E."/>
            <person name="Lopez J."/>
            <person name="Manak J.R."/>
            <person name="Muller J."/>
            <person name="Pangilinan J."/>
            <person name="Patwardhan R.P."/>
            <person name="Pitluck S."/>
            <person name="Pritham E.J."/>
            <person name="Rechtsteiner A."/>
            <person name="Rho M."/>
            <person name="Rogozin I.B."/>
            <person name="Sakarya O."/>
            <person name="Salamov A."/>
            <person name="Schaack S."/>
            <person name="Shapiro H."/>
            <person name="Shiga Y."/>
            <person name="Skalitzky C."/>
            <person name="Smith Z."/>
            <person name="Souvorov A."/>
            <person name="Sung W."/>
            <person name="Tang Z."/>
            <person name="Tsuchiya D."/>
            <person name="Tu H."/>
            <person name="Vos H."/>
            <person name="Wang M."/>
            <person name="Wolf Y.I."/>
            <person name="Yamagata H."/>
            <person name="Yamada T."/>
            <person name="Ye Y."/>
            <person name="Shaw J.R."/>
            <person name="Andrews J."/>
            <person name="Crease T.J."/>
            <person name="Tang H."/>
            <person name="Lucas S.M."/>
            <person name="Robertson H.M."/>
            <person name="Bork P."/>
            <person name="Koonin E.V."/>
            <person name="Zdobnov E.M."/>
            <person name="Grigoriev I.V."/>
            <person name="Lynch M."/>
            <person name="Boore J.L."/>
        </authorList>
    </citation>
    <scope>NUCLEOTIDE SEQUENCE [LARGE SCALE GENOMIC DNA]</scope>
</reference>
<keyword evidence="3" id="KW-0963">Cytoplasm</keyword>
<dbReference type="KEGG" id="dpx:DAPPUDRAFT_306849"/>
<dbReference type="SMART" id="SM00291">
    <property type="entry name" value="ZnF_ZZ"/>
    <property type="match status" value="1"/>
</dbReference>
<evidence type="ECO:0000256" key="3">
    <source>
        <dbReference type="ARBA" id="ARBA00022490"/>
    </source>
</evidence>
<dbReference type="OrthoDB" id="6382171at2759"/>
<evidence type="ECO:0000256" key="14">
    <source>
        <dbReference type="PROSITE-ProRule" id="PRU00228"/>
    </source>
</evidence>
<evidence type="ECO:0000256" key="13">
    <source>
        <dbReference type="ARBA" id="ARBA00081379"/>
    </source>
</evidence>
<evidence type="ECO:0000313" key="19">
    <source>
        <dbReference type="Proteomes" id="UP000000305"/>
    </source>
</evidence>
<dbReference type="SUPFAM" id="SSF57850">
    <property type="entry name" value="RING/U-box"/>
    <property type="match status" value="1"/>
</dbReference>
<keyword evidence="8" id="KW-0804">Transcription</keyword>
<keyword evidence="7" id="KW-0862">Zinc</keyword>
<dbReference type="Pfam" id="PF00564">
    <property type="entry name" value="PB1"/>
    <property type="match status" value="1"/>
</dbReference>
<evidence type="ECO:0000313" key="18">
    <source>
        <dbReference type="EMBL" id="EFX75305.1"/>
    </source>
</evidence>
<dbReference type="Pfam" id="PF00569">
    <property type="entry name" value="ZZ"/>
    <property type="match status" value="1"/>
</dbReference>
<dbReference type="FunFam" id="1.10.8.10:FF:000034">
    <property type="entry name" value="Sequestosome 1"/>
    <property type="match status" value="1"/>
</dbReference>
<dbReference type="PROSITE" id="PS01357">
    <property type="entry name" value="ZF_ZZ_1"/>
    <property type="match status" value="1"/>
</dbReference>
<proteinExistence type="predicted"/>
<evidence type="ECO:0000256" key="5">
    <source>
        <dbReference type="ARBA" id="ARBA00022737"/>
    </source>
</evidence>
<evidence type="ECO:0000256" key="4">
    <source>
        <dbReference type="ARBA" id="ARBA00022723"/>
    </source>
</evidence>
<dbReference type="GO" id="GO:0008270">
    <property type="term" value="F:zinc ion binding"/>
    <property type="evidence" value="ECO:0007669"/>
    <property type="project" value="UniProtKB-KW"/>
</dbReference>
<gene>
    <name evidence="18" type="ORF">DAPPUDRAFT_306849</name>
</gene>
<dbReference type="Gene3D" id="1.10.8.10">
    <property type="entry name" value="DNA helicase RuvA subunit, C-terminal domain"/>
    <property type="match status" value="1"/>
</dbReference>
<dbReference type="InterPro" id="IPR015940">
    <property type="entry name" value="UBA"/>
</dbReference>
<evidence type="ECO:0000256" key="12">
    <source>
        <dbReference type="ARBA" id="ARBA00071657"/>
    </source>
</evidence>
<protein>
    <recommendedName>
        <fullName evidence="12">Protein ref(2)P</fullName>
    </recommendedName>
    <alternativeName>
        <fullName evidence="13">Refractory to sigma P</fullName>
    </alternativeName>
</protein>
<dbReference type="SUPFAM" id="SSF46934">
    <property type="entry name" value="UBA-like"/>
    <property type="match status" value="1"/>
</dbReference>
<dbReference type="InterPro" id="IPR009060">
    <property type="entry name" value="UBA-like_sf"/>
</dbReference>
<feature type="compositionally biased region" description="Basic and acidic residues" evidence="15">
    <location>
        <begin position="538"/>
        <end position="549"/>
    </location>
</feature>
<dbReference type="SMART" id="SM00666">
    <property type="entry name" value="PB1"/>
    <property type="match status" value="1"/>
</dbReference>
<organism evidence="18 19">
    <name type="scientific">Daphnia pulex</name>
    <name type="common">Water flea</name>
    <dbReference type="NCBI Taxonomy" id="6669"/>
    <lineage>
        <taxon>Eukaryota</taxon>
        <taxon>Metazoa</taxon>
        <taxon>Ecdysozoa</taxon>
        <taxon>Arthropoda</taxon>
        <taxon>Crustacea</taxon>
        <taxon>Branchiopoda</taxon>
        <taxon>Diplostraca</taxon>
        <taxon>Cladocera</taxon>
        <taxon>Anomopoda</taxon>
        <taxon>Daphniidae</taxon>
        <taxon>Daphnia</taxon>
    </lineage>
</organism>
<dbReference type="FunCoup" id="E9GZ23">
    <property type="interactions" value="75"/>
</dbReference>
<dbReference type="AlphaFoldDB" id="E9GZ23"/>
<keyword evidence="9" id="KW-0539">Nucleus</keyword>
<dbReference type="GO" id="GO:0005080">
    <property type="term" value="F:protein kinase C binding"/>
    <property type="evidence" value="ECO:0000318"/>
    <property type="project" value="GO_Central"/>
</dbReference>
<accession>E9GZ23</accession>
<dbReference type="STRING" id="6669.E9GZ23"/>
<dbReference type="OMA" id="VHAMMAM"/>
<evidence type="ECO:0000256" key="8">
    <source>
        <dbReference type="ARBA" id="ARBA00023163"/>
    </source>
</evidence>
<dbReference type="InterPro" id="IPR033741">
    <property type="entry name" value="SQSTM_UBA"/>
</dbReference>
<dbReference type="PROSITE" id="PS51745">
    <property type="entry name" value="PB1"/>
    <property type="match status" value="1"/>
</dbReference>
<dbReference type="FunFam" id="3.30.60.90:FF:000016">
    <property type="entry name" value="Refractory to sigma P"/>
    <property type="match status" value="1"/>
</dbReference>
<evidence type="ECO:0000256" key="9">
    <source>
        <dbReference type="ARBA" id="ARBA00023242"/>
    </source>
</evidence>
<dbReference type="PROSITE" id="PS50135">
    <property type="entry name" value="ZF_ZZ_2"/>
    <property type="match status" value="1"/>
</dbReference>
<dbReference type="PANTHER" id="PTHR15090">
    <property type="entry name" value="SEQUESTOSOME 1-RELATED"/>
    <property type="match status" value="1"/>
</dbReference>
<evidence type="ECO:0000256" key="6">
    <source>
        <dbReference type="ARBA" id="ARBA00022771"/>
    </source>
</evidence>
<evidence type="ECO:0000259" key="17">
    <source>
        <dbReference type="PROSITE" id="PS51745"/>
    </source>
</evidence>
<dbReference type="CDD" id="cd02340">
    <property type="entry name" value="ZZ_NBR1_like"/>
    <property type="match status" value="1"/>
</dbReference>
<dbReference type="SMART" id="SM00165">
    <property type="entry name" value="UBA"/>
    <property type="match status" value="1"/>
</dbReference>
<sequence>MANSLPFKCYLLTNNGQDKEIRRFALDSDVVGNFTYLQEKVRVVYPQLLRESFTISYIDEEGDKVTVSSDDELVAALMFAKRKDDEPFRLIVQTTAATSGAKPETATPSAGTGNCQGEIHWGVTCDGCQGAVKGFRYKCFQCPDYDLCGKCESAGQHPGHILIRVTGAMPAAFQAMKHALNGGPEVPHWRRGKHGRYHHQHGHGWNAWCPSGMNVEVDPQTTAAGSNKGASKTEAKPQCPYKFYMDQAKETATTIHAQAKETASIFNEQHPEYLAGLGSTIASVMEGLGFGSVGGSCPRASTQKPEAKKQETKKEETKAEEKDSTAEAKKEEVIIPVVIEKEETPTNAAVVNPYAHLVDAARAVEVASAKAMADFARQAAVQTGVAPKPAETMSFFQTAEAKKDTPFAVACRARMTAPQAPPQAVAEAIAEVVAQAPSQAIAEAVAEAAALAPTQAVADAIAKVAAEAPSQIAAQAVAQAAEDAYKDSLVSQQTVTEPTSVKPKHNESGDWTIVDHGMEHSSSPPPPSVPASQFVGARPKEPTAEKAPLHPDPFISAALETMLAMGFTNEGGWLAQLLEVKGGDIGKALDVLQSQFQRQQHQ</sequence>
<dbReference type="InterPro" id="IPR052260">
    <property type="entry name" value="Autophagy_Rcpt_SigReg"/>
</dbReference>
<evidence type="ECO:0000256" key="1">
    <source>
        <dbReference type="ARBA" id="ARBA00004123"/>
    </source>
</evidence>
<dbReference type="HOGENOM" id="CLU_453624_0_0_1"/>
<keyword evidence="6 14" id="KW-0863">Zinc-finger</keyword>
<evidence type="ECO:0000259" key="16">
    <source>
        <dbReference type="PROSITE" id="PS50135"/>
    </source>
</evidence>
<feature type="region of interest" description="Disordered" evidence="15">
    <location>
        <begin position="295"/>
        <end position="327"/>
    </location>
</feature>
<dbReference type="Proteomes" id="UP000000305">
    <property type="component" value="Unassembled WGS sequence"/>
</dbReference>
<feature type="compositionally biased region" description="Basic and acidic residues" evidence="15">
    <location>
        <begin position="305"/>
        <end position="327"/>
    </location>
</feature>
<dbReference type="Pfam" id="PF16577">
    <property type="entry name" value="UBA_5"/>
    <property type="match status" value="1"/>
</dbReference>
<dbReference type="InterPro" id="IPR053793">
    <property type="entry name" value="PB1-like"/>
</dbReference>
<comment type="function">
    <text evidence="10">Required for selective autophagy activation by ubiquitinated proteins. Implicated in sigma rhabdovirus multiplication and necessary for male fertility. Involved in activating transcription of Drs.</text>
</comment>
<keyword evidence="19" id="KW-1185">Reference proteome</keyword>
<name>E9GZ23_DAPPU</name>
<dbReference type="InParanoid" id="E9GZ23"/>
<keyword evidence="4" id="KW-0479">Metal-binding</keyword>
<dbReference type="GO" id="GO:0070530">
    <property type="term" value="F:K63-linked polyubiquitin modification-dependent protein binding"/>
    <property type="evidence" value="ECO:0000318"/>
    <property type="project" value="GO_Central"/>
</dbReference>
<evidence type="ECO:0000256" key="11">
    <source>
        <dbReference type="ARBA" id="ARBA00062450"/>
    </source>
</evidence>
<dbReference type="eggNOG" id="KOG4582">
    <property type="taxonomic scope" value="Eukaryota"/>
</dbReference>
<comment type="subcellular location">
    <subcellularLocation>
        <location evidence="2">Cytoplasm</location>
    </subcellularLocation>
    <subcellularLocation>
        <location evidence="1">Nucleus</location>
    </subcellularLocation>
</comment>
<dbReference type="CDD" id="cd14320">
    <property type="entry name" value="UBA_SQSTM"/>
    <property type="match status" value="1"/>
</dbReference>
<dbReference type="GO" id="GO:0000423">
    <property type="term" value="P:mitophagy"/>
    <property type="evidence" value="ECO:0000318"/>
    <property type="project" value="GO_Central"/>
</dbReference>
<feature type="domain" description="PB1" evidence="17">
    <location>
        <begin position="4"/>
        <end position="95"/>
    </location>
</feature>
<keyword evidence="5" id="KW-0677">Repeat</keyword>
<comment type="subunit">
    <text evidence="11">Interacts with aPKC and Traf6.</text>
</comment>
<dbReference type="SUPFAM" id="SSF54277">
    <property type="entry name" value="CAD &amp; PB1 domains"/>
    <property type="match status" value="1"/>
</dbReference>
<dbReference type="GO" id="GO:0005634">
    <property type="term" value="C:nucleus"/>
    <property type="evidence" value="ECO:0007669"/>
    <property type="project" value="UniProtKB-SubCell"/>
</dbReference>
<dbReference type="GO" id="GO:0007032">
    <property type="term" value="P:endosome organization"/>
    <property type="evidence" value="ECO:0000318"/>
    <property type="project" value="GO_Central"/>
</dbReference>
<dbReference type="GO" id="GO:0035973">
    <property type="term" value="P:aggrephagy"/>
    <property type="evidence" value="ECO:0000318"/>
    <property type="project" value="GO_Central"/>
</dbReference>
<dbReference type="InterPro" id="IPR000433">
    <property type="entry name" value="Znf_ZZ"/>
</dbReference>
<feature type="region of interest" description="Disordered" evidence="15">
    <location>
        <begin position="491"/>
        <end position="550"/>
    </location>
</feature>
<evidence type="ECO:0000256" key="7">
    <source>
        <dbReference type="ARBA" id="ARBA00022833"/>
    </source>
</evidence>
<dbReference type="InterPro" id="IPR043145">
    <property type="entry name" value="Znf_ZZ_sf"/>
</dbReference>
<dbReference type="InterPro" id="IPR000270">
    <property type="entry name" value="PB1_dom"/>
</dbReference>
<evidence type="ECO:0000256" key="2">
    <source>
        <dbReference type="ARBA" id="ARBA00004496"/>
    </source>
</evidence>
<dbReference type="EMBL" id="GL732576">
    <property type="protein sequence ID" value="EFX75305.1"/>
    <property type="molecule type" value="Genomic_DNA"/>
</dbReference>
<feature type="domain" description="ZZ-type" evidence="16">
    <location>
        <begin position="120"/>
        <end position="170"/>
    </location>
</feature>
<evidence type="ECO:0000256" key="10">
    <source>
        <dbReference type="ARBA" id="ARBA00054138"/>
    </source>
</evidence>
<dbReference type="GO" id="GO:0016235">
    <property type="term" value="C:aggresome"/>
    <property type="evidence" value="ECO:0000318"/>
    <property type="project" value="GO_Central"/>
</dbReference>
<dbReference type="GO" id="GO:0044753">
    <property type="term" value="C:amphisome"/>
    <property type="evidence" value="ECO:0000318"/>
    <property type="project" value="GO_Central"/>
</dbReference>
<dbReference type="PANTHER" id="PTHR15090:SF0">
    <property type="entry name" value="SEQUESTOSOME-1"/>
    <property type="match status" value="1"/>
</dbReference>
<evidence type="ECO:0000256" key="15">
    <source>
        <dbReference type="SAM" id="MobiDB-lite"/>
    </source>
</evidence>